<keyword evidence="1" id="KW-1133">Transmembrane helix</keyword>
<organism evidence="2 3">
    <name type="scientific">Acrocarpospora pleiomorpha</name>
    <dbReference type="NCBI Taxonomy" id="90975"/>
    <lineage>
        <taxon>Bacteria</taxon>
        <taxon>Bacillati</taxon>
        <taxon>Actinomycetota</taxon>
        <taxon>Actinomycetes</taxon>
        <taxon>Streptosporangiales</taxon>
        <taxon>Streptosporangiaceae</taxon>
        <taxon>Acrocarpospora</taxon>
    </lineage>
</organism>
<proteinExistence type="predicted"/>
<dbReference type="AlphaFoldDB" id="A0A5M3XTM8"/>
<protein>
    <submittedName>
        <fullName evidence="2">Uncharacterized protein</fullName>
    </submittedName>
</protein>
<accession>A0A5M3XTM8</accession>
<evidence type="ECO:0000313" key="3">
    <source>
        <dbReference type="Proteomes" id="UP000377595"/>
    </source>
</evidence>
<evidence type="ECO:0000256" key="1">
    <source>
        <dbReference type="SAM" id="Phobius"/>
    </source>
</evidence>
<comment type="caution">
    <text evidence="2">The sequence shown here is derived from an EMBL/GenBank/DDBJ whole genome shotgun (WGS) entry which is preliminary data.</text>
</comment>
<keyword evidence="3" id="KW-1185">Reference proteome</keyword>
<dbReference type="Proteomes" id="UP000377595">
    <property type="component" value="Unassembled WGS sequence"/>
</dbReference>
<name>A0A5M3XTM8_9ACTN</name>
<feature type="transmembrane region" description="Helical" evidence="1">
    <location>
        <begin position="66"/>
        <end position="93"/>
    </location>
</feature>
<evidence type="ECO:0000313" key="2">
    <source>
        <dbReference type="EMBL" id="GES24392.1"/>
    </source>
</evidence>
<sequence>MRRMWMRWSAAVVFVLLPTVSAYVGGALIASTGLFYYDISVLDGIGIFSLAQGLGVGYLGSAVFDVAVAVLHVEVVTIGLALPVVLVVAALLWRERHFARTVVWLLAVLAVANLGANLVALFSDLSVCPPLGDHESACYRGAGATPFFLYAPAYALASYLLATLTTTKTGADATRSPVP</sequence>
<feature type="transmembrane region" description="Helical" evidence="1">
    <location>
        <begin position="102"/>
        <end position="122"/>
    </location>
</feature>
<reference evidence="2 3" key="1">
    <citation type="submission" date="2019-10" db="EMBL/GenBank/DDBJ databases">
        <title>Whole genome shotgun sequence of Acrocarpospora pleiomorpha NBRC 16267.</title>
        <authorList>
            <person name="Ichikawa N."/>
            <person name="Kimura A."/>
            <person name="Kitahashi Y."/>
            <person name="Komaki H."/>
            <person name="Oguchi A."/>
        </authorList>
    </citation>
    <scope>NUCLEOTIDE SEQUENCE [LARGE SCALE GENOMIC DNA]</scope>
    <source>
        <strain evidence="2 3">NBRC 16267</strain>
    </source>
</reference>
<keyword evidence="1" id="KW-0472">Membrane</keyword>
<feature type="transmembrane region" description="Helical" evidence="1">
    <location>
        <begin position="142"/>
        <end position="162"/>
    </location>
</feature>
<gene>
    <name evidence="2" type="ORF">Aple_072910</name>
</gene>
<dbReference type="EMBL" id="BLAF01000051">
    <property type="protein sequence ID" value="GES24392.1"/>
    <property type="molecule type" value="Genomic_DNA"/>
</dbReference>
<keyword evidence="1" id="KW-0812">Transmembrane</keyword>